<protein>
    <submittedName>
        <fullName evidence="3">Uncharacterized protein</fullName>
    </submittedName>
</protein>
<comment type="caution">
    <text evidence="3">The sequence shown here is derived from an EMBL/GenBank/DDBJ whole genome shotgun (WGS) entry which is preliminary data.</text>
</comment>
<evidence type="ECO:0000256" key="1">
    <source>
        <dbReference type="SAM" id="MobiDB-lite"/>
    </source>
</evidence>
<keyword evidence="4" id="KW-1185">Reference proteome</keyword>
<dbReference type="EMBL" id="BDIP01003212">
    <property type="protein sequence ID" value="GIQ87410.1"/>
    <property type="molecule type" value="Genomic_DNA"/>
</dbReference>
<evidence type="ECO:0000313" key="4">
    <source>
        <dbReference type="Proteomes" id="UP000265618"/>
    </source>
</evidence>
<keyword evidence="2" id="KW-0472">Membrane</keyword>
<feature type="transmembrane region" description="Helical" evidence="2">
    <location>
        <begin position="84"/>
        <end position="109"/>
    </location>
</feature>
<evidence type="ECO:0000313" key="3">
    <source>
        <dbReference type="EMBL" id="GIQ87410.1"/>
    </source>
</evidence>
<feature type="transmembrane region" description="Helical" evidence="2">
    <location>
        <begin position="58"/>
        <end position="78"/>
    </location>
</feature>
<keyword evidence="2" id="KW-1133">Transmembrane helix</keyword>
<proteinExistence type="predicted"/>
<dbReference type="AlphaFoldDB" id="A0A9K3D357"/>
<feature type="transmembrane region" description="Helical" evidence="2">
    <location>
        <begin position="239"/>
        <end position="264"/>
    </location>
</feature>
<feature type="transmembrane region" description="Helical" evidence="2">
    <location>
        <begin position="197"/>
        <end position="219"/>
    </location>
</feature>
<feature type="non-terminal residue" evidence="3">
    <location>
        <position position="335"/>
    </location>
</feature>
<name>A0A9K3D357_9EUKA</name>
<feature type="transmembrane region" description="Helical" evidence="2">
    <location>
        <begin position="121"/>
        <end position="141"/>
    </location>
</feature>
<accession>A0A9K3D357</accession>
<feature type="region of interest" description="Disordered" evidence="1">
    <location>
        <begin position="306"/>
        <end position="335"/>
    </location>
</feature>
<dbReference type="PANTHER" id="PTHR38553">
    <property type="entry name" value="PROTEIN CBG19621"/>
    <property type="match status" value="1"/>
</dbReference>
<evidence type="ECO:0000256" key="2">
    <source>
        <dbReference type="SAM" id="Phobius"/>
    </source>
</evidence>
<gene>
    <name evidence="3" type="ORF">KIPB_009445</name>
</gene>
<dbReference type="Proteomes" id="UP000265618">
    <property type="component" value="Unassembled WGS sequence"/>
</dbReference>
<sequence>LFASDTNWIHDYDVVQCFTNPSLINCTRVATLDLLALATVLCCITVLLWSVKRGVSMMYIVIVGIGLATAGIVFLHYLCISVSWLSLVTSFSNMCQLILLSFQFGSMALRRLKRERFVKRFLVPIVVVAFLCVSAFPVIYLMMAGSKPNCTDAYWVCISCCAVMMTVLYAISCYYIHAAYRKSHLPSDILRRLTAQFIGPLIAETVSSLVSFGSDMYLYMEVDYPAQCDMFVSDPWLNAMVWMLVRSLNLLAPIWGIMSASLYLDDGGVASGKSTMALAKDVAGQSTPIRVRRRDITWDEVQELGGDISESSSSSEERERVSLVSVHSDSSYGYM</sequence>
<reference evidence="3 4" key="1">
    <citation type="journal article" date="2018" name="PLoS ONE">
        <title>The draft genome of Kipferlia bialata reveals reductive genome evolution in fornicate parasites.</title>
        <authorList>
            <person name="Tanifuji G."/>
            <person name="Takabayashi S."/>
            <person name="Kume K."/>
            <person name="Takagi M."/>
            <person name="Nakayama T."/>
            <person name="Kamikawa R."/>
            <person name="Inagaki Y."/>
            <person name="Hashimoto T."/>
        </authorList>
    </citation>
    <scope>NUCLEOTIDE SEQUENCE [LARGE SCALE GENOMIC DNA]</scope>
    <source>
        <strain evidence="3">NY0173</strain>
    </source>
</reference>
<feature type="transmembrane region" description="Helical" evidence="2">
    <location>
        <begin position="29"/>
        <end position="51"/>
    </location>
</feature>
<feature type="transmembrane region" description="Helical" evidence="2">
    <location>
        <begin position="153"/>
        <end position="176"/>
    </location>
</feature>
<keyword evidence="2" id="KW-0812">Transmembrane</keyword>
<dbReference type="PANTHER" id="PTHR38553:SF1">
    <property type="entry name" value="G PROTEIN-COUPLED RECEPTOR"/>
    <property type="match status" value="1"/>
</dbReference>
<organism evidence="3 4">
    <name type="scientific">Kipferlia bialata</name>
    <dbReference type="NCBI Taxonomy" id="797122"/>
    <lineage>
        <taxon>Eukaryota</taxon>
        <taxon>Metamonada</taxon>
        <taxon>Carpediemonas-like organisms</taxon>
        <taxon>Kipferlia</taxon>
    </lineage>
</organism>